<gene>
    <name evidence="2" type="ORF">Lalb_Chr20g0116701</name>
</gene>
<sequence>MTKIRNFFLNTHVTSSPNPFRYSIFLHKFTVFFFPPIFSLTRIMSLHFGYRGAKTSLPQCSPSHIVTSRHHKR</sequence>
<proteinExistence type="predicted"/>
<dbReference type="Proteomes" id="UP000447434">
    <property type="component" value="Chromosome 20"/>
</dbReference>
<protein>
    <submittedName>
        <fullName evidence="2">Uncharacterized protein</fullName>
    </submittedName>
</protein>
<organism evidence="2 3">
    <name type="scientific">Lupinus albus</name>
    <name type="common">White lupine</name>
    <name type="synonym">Lupinus termis</name>
    <dbReference type="NCBI Taxonomy" id="3870"/>
    <lineage>
        <taxon>Eukaryota</taxon>
        <taxon>Viridiplantae</taxon>
        <taxon>Streptophyta</taxon>
        <taxon>Embryophyta</taxon>
        <taxon>Tracheophyta</taxon>
        <taxon>Spermatophyta</taxon>
        <taxon>Magnoliopsida</taxon>
        <taxon>eudicotyledons</taxon>
        <taxon>Gunneridae</taxon>
        <taxon>Pentapetalae</taxon>
        <taxon>rosids</taxon>
        <taxon>fabids</taxon>
        <taxon>Fabales</taxon>
        <taxon>Fabaceae</taxon>
        <taxon>Papilionoideae</taxon>
        <taxon>50 kb inversion clade</taxon>
        <taxon>genistoids sensu lato</taxon>
        <taxon>core genistoids</taxon>
        <taxon>Genisteae</taxon>
        <taxon>Lupinus</taxon>
    </lineage>
</organism>
<keyword evidence="3" id="KW-1185">Reference proteome</keyword>
<evidence type="ECO:0000313" key="3">
    <source>
        <dbReference type="Proteomes" id="UP000447434"/>
    </source>
</evidence>
<reference evidence="3" key="1">
    <citation type="journal article" date="2020" name="Nat. Commun.">
        <title>Genome sequence of the cluster root forming white lupin.</title>
        <authorList>
            <person name="Hufnagel B."/>
            <person name="Marques A."/>
            <person name="Soriano A."/>
            <person name="Marques L."/>
            <person name="Divol F."/>
            <person name="Doumas P."/>
            <person name="Sallet E."/>
            <person name="Mancinotti D."/>
            <person name="Carrere S."/>
            <person name="Marande W."/>
            <person name="Arribat S."/>
            <person name="Keller J."/>
            <person name="Huneau C."/>
            <person name="Blein T."/>
            <person name="Aime D."/>
            <person name="Laguerre M."/>
            <person name="Taylor J."/>
            <person name="Schubert V."/>
            <person name="Nelson M."/>
            <person name="Geu-Flores F."/>
            <person name="Crespi M."/>
            <person name="Gallardo-Guerrero K."/>
            <person name="Delaux P.-M."/>
            <person name="Salse J."/>
            <person name="Berges H."/>
            <person name="Guyot R."/>
            <person name="Gouzy J."/>
            <person name="Peret B."/>
        </authorList>
    </citation>
    <scope>NUCLEOTIDE SEQUENCE [LARGE SCALE GENOMIC DNA]</scope>
    <source>
        <strain evidence="3">cv. Amiga</strain>
    </source>
</reference>
<feature type="transmembrane region" description="Helical" evidence="1">
    <location>
        <begin position="20"/>
        <end position="41"/>
    </location>
</feature>
<comment type="caution">
    <text evidence="2">The sequence shown here is derived from an EMBL/GenBank/DDBJ whole genome shotgun (WGS) entry which is preliminary data.</text>
</comment>
<evidence type="ECO:0000313" key="2">
    <source>
        <dbReference type="EMBL" id="KAE9591268.1"/>
    </source>
</evidence>
<name>A0A6A4NX21_LUPAL</name>
<dbReference type="AlphaFoldDB" id="A0A6A4NX21"/>
<keyword evidence="1" id="KW-0472">Membrane</keyword>
<accession>A0A6A4NX21</accession>
<dbReference type="EMBL" id="WOCE01000020">
    <property type="protein sequence ID" value="KAE9591268.1"/>
    <property type="molecule type" value="Genomic_DNA"/>
</dbReference>
<keyword evidence="1" id="KW-1133">Transmembrane helix</keyword>
<evidence type="ECO:0000256" key="1">
    <source>
        <dbReference type="SAM" id="Phobius"/>
    </source>
</evidence>
<keyword evidence="1" id="KW-0812">Transmembrane</keyword>